<sequence length="208" mass="23195">MAVVLLITFLAPIGLEIYLLLDILTFTRDILTILLDLLAFIGVIHQVWGLWRLKRSVGLRSNDSKDIVTLLLQQGIVRFCFVLTITTVTTALALAQQNSIANAIFDPFQQVVAVLLICDFTIALRERNMKTSTLNQSALSLPTFRLASQTQTQSTPIHTQRSMSRRLSESIIAEMGEINNLVDVEIDSLHLGESDSVDDLQDEFHTVA</sequence>
<feature type="transmembrane region" description="Helical" evidence="1">
    <location>
        <begin position="75"/>
        <end position="95"/>
    </location>
</feature>
<keyword evidence="1" id="KW-1133">Transmembrane helix</keyword>
<feature type="transmembrane region" description="Helical" evidence="1">
    <location>
        <begin position="107"/>
        <end position="124"/>
    </location>
</feature>
<keyword evidence="1" id="KW-0812">Transmembrane</keyword>
<gene>
    <name evidence="2" type="ORF">Clacol_000076</name>
</gene>
<proteinExistence type="predicted"/>
<accession>A0AAV4ZZR5</accession>
<evidence type="ECO:0000313" key="2">
    <source>
        <dbReference type="EMBL" id="GJJ05889.1"/>
    </source>
</evidence>
<protein>
    <submittedName>
        <fullName evidence="2">Uncharacterized protein</fullName>
    </submittedName>
</protein>
<dbReference type="AlphaFoldDB" id="A0AAV4ZZR5"/>
<name>A0AAV4ZZR5_9AGAM</name>
<keyword evidence="3" id="KW-1185">Reference proteome</keyword>
<organism evidence="2 3">
    <name type="scientific">Clathrus columnatus</name>
    <dbReference type="NCBI Taxonomy" id="1419009"/>
    <lineage>
        <taxon>Eukaryota</taxon>
        <taxon>Fungi</taxon>
        <taxon>Dikarya</taxon>
        <taxon>Basidiomycota</taxon>
        <taxon>Agaricomycotina</taxon>
        <taxon>Agaricomycetes</taxon>
        <taxon>Phallomycetidae</taxon>
        <taxon>Phallales</taxon>
        <taxon>Clathraceae</taxon>
        <taxon>Clathrus</taxon>
    </lineage>
</organism>
<reference evidence="2" key="1">
    <citation type="submission" date="2021-10" db="EMBL/GenBank/DDBJ databases">
        <title>De novo Genome Assembly of Clathrus columnatus (Basidiomycota, Fungi) Using Illumina and Nanopore Sequence Data.</title>
        <authorList>
            <person name="Ogiso-Tanaka E."/>
            <person name="Itagaki H."/>
            <person name="Hosoya T."/>
            <person name="Hosaka K."/>
        </authorList>
    </citation>
    <scope>NUCLEOTIDE SEQUENCE</scope>
    <source>
        <strain evidence="2">MO-923</strain>
    </source>
</reference>
<evidence type="ECO:0000313" key="3">
    <source>
        <dbReference type="Proteomes" id="UP001050691"/>
    </source>
</evidence>
<comment type="caution">
    <text evidence="2">The sequence shown here is derived from an EMBL/GenBank/DDBJ whole genome shotgun (WGS) entry which is preliminary data.</text>
</comment>
<dbReference type="EMBL" id="BPWL01000001">
    <property type="protein sequence ID" value="GJJ05889.1"/>
    <property type="molecule type" value="Genomic_DNA"/>
</dbReference>
<dbReference type="Proteomes" id="UP001050691">
    <property type="component" value="Unassembled WGS sequence"/>
</dbReference>
<feature type="transmembrane region" description="Helical" evidence="1">
    <location>
        <begin position="31"/>
        <end position="51"/>
    </location>
</feature>
<evidence type="ECO:0000256" key="1">
    <source>
        <dbReference type="SAM" id="Phobius"/>
    </source>
</evidence>
<keyword evidence="1" id="KW-0472">Membrane</keyword>